<name>A0A9Q0FAC2_9ROSI</name>
<keyword evidence="3" id="KW-1015">Disulfide bond</keyword>
<dbReference type="SUPFAM" id="SSF47699">
    <property type="entry name" value="Bifunctional inhibitor/lipid-transfer protein/seed storage 2S albumin"/>
    <property type="match status" value="1"/>
</dbReference>
<dbReference type="Gene3D" id="1.10.110.10">
    <property type="entry name" value="Plant lipid-transfer and hydrophobic proteins"/>
    <property type="match status" value="1"/>
</dbReference>
<keyword evidence="5" id="KW-0732">Signal</keyword>
<dbReference type="OrthoDB" id="1890443at2759"/>
<reference evidence="7" key="1">
    <citation type="submission" date="2022-02" db="EMBL/GenBank/DDBJ databases">
        <authorList>
            <person name="Henning P.M."/>
            <person name="McCubbin A.G."/>
            <person name="Shore J.S."/>
        </authorList>
    </citation>
    <scope>NUCLEOTIDE SEQUENCE</scope>
    <source>
        <strain evidence="7">F60SS</strain>
        <tissue evidence="7">Leaves</tissue>
    </source>
</reference>
<keyword evidence="8" id="KW-1185">Reference proteome</keyword>
<dbReference type="SMART" id="SM00499">
    <property type="entry name" value="AAI"/>
    <property type="match status" value="1"/>
</dbReference>
<keyword evidence="2 4" id="KW-0813">Transport</keyword>
<feature type="signal peptide" evidence="5">
    <location>
        <begin position="1"/>
        <end position="34"/>
    </location>
</feature>
<reference evidence="7" key="2">
    <citation type="journal article" date="2023" name="Plants (Basel)">
        <title>Annotation of the Turnera subulata (Passifloraceae) Draft Genome Reveals the S-Locus Evolved after the Divergence of Turneroideae from Passifloroideae in a Stepwise Manner.</title>
        <authorList>
            <person name="Henning P.M."/>
            <person name="Roalson E.H."/>
            <person name="Mir W."/>
            <person name="McCubbin A.G."/>
            <person name="Shore J.S."/>
        </authorList>
    </citation>
    <scope>NUCLEOTIDE SEQUENCE</scope>
    <source>
        <strain evidence="7">F60SS</strain>
    </source>
</reference>
<dbReference type="InterPro" id="IPR036312">
    <property type="entry name" value="Bifun_inhib/LTP/seed_sf"/>
</dbReference>
<evidence type="ECO:0000256" key="3">
    <source>
        <dbReference type="ARBA" id="ARBA00023157"/>
    </source>
</evidence>
<evidence type="ECO:0000256" key="5">
    <source>
        <dbReference type="SAM" id="SignalP"/>
    </source>
</evidence>
<dbReference type="PRINTS" id="PR00382">
    <property type="entry name" value="LIPIDTRNSFER"/>
</dbReference>
<comment type="similarity">
    <text evidence="1 4">Belongs to the plant LTP family.</text>
</comment>
<feature type="domain" description="Bifunctional inhibitor/plant lipid transfer protein/seed storage helical" evidence="6">
    <location>
        <begin position="38"/>
        <end position="123"/>
    </location>
</feature>
<dbReference type="FunFam" id="1.10.110.10:FF:000002">
    <property type="entry name" value="Non-specific lipid-transfer protein"/>
    <property type="match status" value="1"/>
</dbReference>
<organism evidence="7 8">
    <name type="scientific">Turnera subulata</name>
    <dbReference type="NCBI Taxonomy" id="218843"/>
    <lineage>
        <taxon>Eukaryota</taxon>
        <taxon>Viridiplantae</taxon>
        <taxon>Streptophyta</taxon>
        <taxon>Embryophyta</taxon>
        <taxon>Tracheophyta</taxon>
        <taxon>Spermatophyta</taxon>
        <taxon>Magnoliopsida</taxon>
        <taxon>eudicotyledons</taxon>
        <taxon>Gunneridae</taxon>
        <taxon>Pentapetalae</taxon>
        <taxon>rosids</taxon>
        <taxon>fabids</taxon>
        <taxon>Malpighiales</taxon>
        <taxon>Passifloraceae</taxon>
        <taxon>Turnera</taxon>
    </lineage>
</organism>
<dbReference type="PROSITE" id="PS00597">
    <property type="entry name" value="PLANT_LTP"/>
    <property type="match status" value="1"/>
</dbReference>
<dbReference type="GO" id="GO:0008289">
    <property type="term" value="F:lipid binding"/>
    <property type="evidence" value="ECO:0007669"/>
    <property type="project" value="UniProtKB-KW"/>
</dbReference>
<evidence type="ECO:0000313" key="8">
    <source>
        <dbReference type="Proteomes" id="UP001141552"/>
    </source>
</evidence>
<evidence type="ECO:0000256" key="2">
    <source>
        <dbReference type="ARBA" id="ARBA00022448"/>
    </source>
</evidence>
<gene>
    <name evidence="7" type="ORF">Tsubulata_002440</name>
</gene>
<feature type="chain" id="PRO_5040245080" description="Non-specific lipid-transfer protein" evidence="5">
    <location>
        <begin position="35"/>
        <end position="127"/>
    </location>
</feature>
<comment type="function">
    <text evidence="4">Plant non-specific lipid-transfer proteins transfer phospholipids as well as galactolipids across membranes. May play a role in wax or cutin deposition in the cell walls of expanding epidermal cells and certain secretory tissues.</text>
</comment>
<protein>
    <recommendedName>
        <fullName evidence="4">Non-specific lipid-transfer protein</fullName>
    </recommendedName>
</protein>
<dbReference type="Proteomes" id="UP001141552">
    <property type="component" value="Unassembled WGS sequence"/>
</dbReference>
<keyword evidence="4" id="KW-0446">Lipid-binding</keyword>
<evidence type="ECO:0000256" key="1">
    <source>
        <dbReference type="ARBA" id="ARBA00009748"/>
    </source>
</evidence>
<evidence type="ECO:0000259" key="6">
    <source>
        <dbReference type="SMART" id="SM00499"/>
    </source>
</evidence>
<dbReference type="EMBL" id="JAKUCV010006484">
    <property type="protein sequence ID" value="KAJ4827105.1"/>
    <property type="molecule type" value="Genomic_DNA"/>
</dbReference>
<comment type="caution">
    <text evidence="7">The sequence shown here is derived from an EMBL/GenBank/DDBJ whole genome shotgun (WGS) entry which is preliminary data.</text>
</comment>
<dbReference type="InterPro" id="IPR016140">
    <property type="entry name" value="Bifunc_inhib/LTP/seed_store"/>
</dbReference>
<evidence type="ECO:0000256" key="4">
    <source>
        <dbReference type="RuleBase" id="RU000628"/>
    </source>
</evidence>
<proteinExistence type="inferred from homology"/>
<dbReference type="InterPro" id="IPR000528">
    <property type="entry name" value="Plant_nsLTP"/>
</dbReference>
<sequence>MEKRTNMASSSSMALKLACLVLMCMVAGAPLVQAAIGCGQVASNLGACIPYARSGTGAPPAACCSGIRALNSAAKTTPDRQQVCNCLKGLAGRAAGVNYNVVAGIPGKCGVSIPYKISPSTDCKTVK</sequence>
<dbReference type="PANTHER" id="PTHR33076">
    <property type="entry name" value="NON-SPECIFIC LIPID-TRANSFER PROTEIN 2-RELATED"/>
    <property type="match status" value="1"/>
</dbReference>
<dbReference type="CDD" id="cd01960">
    <property type="entry name" value="nsLTP1"/>
    <property type="match status" value="1"/>
</dbReference>
<dbReference type="AlphaFoldDB" id="A0A9Q0FAC2"/>
<dbReference type="Pfam" id="PF00234">
    <property type="entry name" value="Tryp_alpha_amyl"/>
    <property type="match status" value="1"/>
</dbReference>
<evidence type="ECO:0000313" key="7">
    <source>
        <dbReference type="EMBL" id="KAJ4827105.1"/>
    </source>
</evidence>
<accession>A0A9Q0FAC2</accession>
<dbReference type="GO" id="GO:0006869">
    <property type="term" value="P:lipid transport"/>
    <property type="evidence" value="ECO:0007669"/>
    <property type="project" value="InterPro"/>
</dbReference>